<organism evidence="2 3">
    <name type="scientific">Podila minutissima</name>
    <dbReference type="NCBI Taxonomy" id="64525"/>
    <lineage>
        <taxon>Eukaryota</taxon>
        <taxon>Fungi</taxon>
        <taxon>Fungi incertae sedis</taxon>
        <taxon>Mucoromycota</taxon>
        <taxon>Mortierellomycotina</taxon>
        <taxon>Mortierellomycetes</taxon>
        <taxon>Mortierellales</taxon>
        <taxon>Mortierellaceae</taxon>
        <taxon>Podila</taxon>
    </lineage>
</organism>
<evidence type="ECO:0000313" key="3">
    <source>
        <dbReference type="Proteomes" id="UP000696485"/>
    </source>
</evidence>
<feature type="region of interest" description="Disordered" evidence="1">
    <location>
        <begin position="255"/>
        <end position="325"/>
    </location>
</feature>
<sequence length="538" mass="58617">MFKNSPQSSPKSRLARVVASDQDNYYTTDSDSDCWGSKAVNRKKSIDRVFSESDAEDDLKQRLEPIRGFQLPPRTPLRLEYDSDYTTSTGGLTSGRLDRLVSSPSLSAFGSTPLVTSNSLPAFFPDLSANAPQNLVSQIGFMDDSNELNAANALINEMVRAKTKSDAEIRIVLDGWYECKRNKDITCLSFQQEACDYVDDGAVALSGITGADSQWNILHSAQRPLSSFQTYSNNDDAWYDNTIGPLDFAPPTKCQGFGGDTSRSSIAHKDSNPQWSSITHQFEVDPTSTENRVDQQQQQGADISSTQPIDVPVQPPTNGLTPEADGLSARAISRKKSIMSRRIIASNSWPPTILASSHTTLLISIECISQQILHTPVATFISHPLKAVDIMKSLQTLMDRQRRMAVGNAEAEDLLTKLVYVFAPVCRLAERLHNTGSPSVAETFFCPTAFEKHGIRGKTGLIALSRVAVGAAAIQPFGDHQFCPSGLSDVGANPGDTYRGHGCTVDGSVSEKILIGRCSVYSEFHLVAVIRVWDSPSG</sequence>
<reference evidence="2" key="1">
    <citation type="journal article" date="2020" name="Fungal Divers.">
        <title>Resolving the Mortierellaceae phylogeny through synthesis of multi-gene phylogenetics and phylogenomics.</title>
        <authorList>
            <person name="Vandepol N."/>
            <person name="Liber J."/>
            <person name="Desiro A."/>
            <person name="Na H."/>
            <person name="Kennedy M."/>
            <person name="Barry K."/>
            <person name="Grigoriev I.V."/>
            <person name="Miller A.N."/>
            <person name="O'Donnell K."/>
            <person name="Stajich J.E."/>
            <person name="Bonito G."/>
        </authorList>
    </citation>
    <scope>NUCLEOTIDE SEQUENCE</scope>
    <source>
        <strain evidence="2">NVP1</strain>
    </source>
</reference>
<dbReference type="AlphaFoldDB" id="A0A9P5VR08"/>
<feature type="compositionally biased region" description="Polar residues" evidence="1">
    <location>
        <begin position="272"/>
        <end position="308"/>
    </location>
</feature>
<evidence type="ECO:0000256" key="1">
    <source>
        <dbReference type="SAM" id="MobiDB-lite"/>
    </source>
</evidence>
<protein>
    <submittedName>
        <fullName evidence="2">Uncharacterized protein</fullName>
    </submittedName>
</protein>
<dbReference type="EMBL" id="JAAAUY010000020">
    <property type="protein sequence ID" value="KAF9337657.1"/>
    <property type="molecule type" value="Genomic_DNA"/>
</dbReference>
<dbReference type="Proteomes" id="UP000696485">
    <property type="component" value="Unassembled WGS sequence"/>
</dbReference>
<keyword evidence="3" id="KW-1185">Reference proteome</keyword>
<evidence type="ECO:0000313" key="2">
    <source>
        <dbReference type="EMBL" id="KAF9337657.1"/>
    </source>
</evidence>
<comment type="caution">
    <text evidence="2">The sequence shown here is derived from an EMBL/GenBank/DDBJ whole genome shotgun (WGS) entry which is preliminary data.</text>
</comment>
<name>A0A9P5VR08_9FUNG</name>
<proteinExistence type="predicted"/>
<gene>
    <name evidence="2" type="ORF">BG006_003570</name>
</gene>
<accession>A0A9P5VR08</accession>